<dbReference type="GO" id="GO:0006508">
    <property type="term" value="P:proteolysis"/>
    <property type="evidence" value="ECO:0007669"/>
    <property type="project" value="UniProtKB-KW"/>
</dbReference>
<dbReference type="SUPFAM" id="SSF53474">
    <property type="entry name" value="alpha/beta-Hydrolases"/>
    <property type="match status" value="1"/>
</dbReference>
<dbReference type="InterPro" id="IPR029058">
    <property type="entry name" value="AB_hydrolase_fold"/>
</dbReference>
<dbReference type="FunFam" id="3.40.50.1820:FF:000028">
    <property type="entry name" value="S9 family peptidase"/>
    <property type="match status" value="1"/>
</dbReference>
<reference evidence="6 7" key="1">
    <citation type="submission" date="2020-07" db="EMBL/GenBank/DDBJ databases">
        <title>Bacterium isolated from marine sediment.</title>
        <authorList>
            <person name="Shang D."/>
        </authorList>
    </citation>
    <scope>NUCLEOTIDE SEQUENCE [LARGE SCALE GENOMIC DNA]</scope>
    <source>
        <strain evidence="6 7">F6074</strain>
    </source>
</reference>
<dbReference type="Proteomes" id="UP000541857">
    <property type="component" value="Unassembled WGS sequence"/>
</dbReference>
<gene>
    <name evidence="6" type="ORF">H3Z82_09775</name>
</gene>
<dbReference type="RefSeq" id="WP_182205317.1">
    <property type="nucleotide sequence ID" value="NZ_JACGLT010000006.1"/>
</dbReference>
<dbReference type="InterPro" id="IPR001375">
    <property type="entry name" value="Peptidase_S9_cat"/>
</dbReference>
<comment type="caution">
    <text evidence="6">The sequence shown here is derived from an EMBL/GenBank/DDBJ whole genome shotgun (WGS) entry which is preliminary data.</text>
</comment>
<evidence type="ECO:0000259" key="5">
    <source>
        <dbReference type="Pfam" id="PF00326"/>
    </source>
</evidence>
<keyword evidence="7" id="KW-1185">Reference proteome</keyword>
<keyword evidence="3" id="KW-0378">Hydrolase</keyword>
<evidence type="ECO:0000256" key="2">
    <source>
        <dbReference type="ARBA" id="ARBA00022670"/>
    </source>
</evidence>
<dbReference type="Pfam" id="PF07676">
    <property type="entry name" value="PD40"/>
    <property type="match status" value="4"/>
</dbReference>
<evidence type="ECO:0000256" key="4">
    <source>
        <dbReference type="ARBA" id="ARBA00022825"/>
    </source>
</evidence>
<dbReference type="Pfam" id="PF00326">
    <property type="entry name" value="Peptidase_S9"/>
    <property type="match status" value="1"/>
</dbReference>
<dbReference type="InterPro" id="IPR011659">
    <property type="entry name" value="WD40"/>
</dbReference>
<dbReference type="Gene3D" id="3.40.50.1820">
    <property type="entry name" value="alpha/beta hydrolase"/>
    <property type="match status" value="1"/>
</dbReference>
<name>A0A7W2R3M7_9FLAO</name>
<dbReference type="GO" id="GO:0004252">
    <property type="term" value="F:serine-type endopeptidase activity"/>
    <property type="evidence" value="ECO:0007669"/>
    <property type="project" value="TreeGrafter"/>
</dbReference>
<dbReference type="PANTHER" id="PTHR42776:SF27">
    <property type="entry name" value="DIPEPTIDYL PEPTIDASE FAMILY MEMBER 6"/>
    <property type="match status" value="1"/>
</dbReference>
<comment type="similarity">
    <text evidence="1">Belongs to the peptidase S9C family.</text>
</comment>
<keyword evidence="2" id="KW-0645">Protease</keyword>
<sequence>MKSFYFLIISLFICANSIAQKTQNLELLDVFNLEYISDPQISPDGSRIIYVRNFKDVMTDRNLSNLWMVNIDGSQNRPLTTGNQNDSQPRWSHDGTKIVFKSNMKDDRVKLYLMWVDSKDIVALTNTPESPGAVSWSWDDTQLAFSMFVPTTKKSPISLPQKPEGAKWNAPPIYIDQMNYRGDGQGYLKSGNHQLFTISTDGGTPRQLTFTANNHANPIWSKDGKSLYFDANLHENHEMEPRNSEIHQLTISTGAIKALTSRKGPDGGAVLSPDGSQIAYTGFDDTYQGYTVTNLYVMNTDGSGSKILTRDLDRDISNPIWEDNGKGLYFQYDEKGDTKIGHVALTGKIRTITNKLGGLSLGRPYNAASYSEATNKLAYTLGATDHPADLAVWNGGKTTRITNVNKDLFADKQLGNVKEIWWNSSYDDRKIQGWVVTPPNFDPNKKYPLILEIHGGPFASYGSVFSAEVQMFAAAGYVVLYSNPRGSTGYGQEFGNSIHHDYPNHDYEDLMSGVDAVIDMGNIDTNNLFVTGGSGGGVLTTWIVGKTNRFKAAVVAKPVINWYSFVLYADNPAFFYKYWFGDKPWDNPEAYIKRSPLSYVGNISTPTMVLGGEEDYRTPISELEQLYSALKIQQVETAMVRIPGASHGIANKPSNLIAKIASILTWFDKYKNED</sequence>
<evidence type="ECO:0000256" key="3">
    <source>
        <dbReference type="ARBA" id="ARBA00022801"/>
    </source>
</evidence>
<evidence type="ECO:0000313" key="6">
    <source>
        <dbReference type="EMBL" id="MBA6153012.1"/>
    </source>
</evidence>
<dbReference type="PANTHER" id="PTHR42776">
    <property type="entry name" value="SERINE PEPTIDASE S9 FAMILY MEMBER"/>
    <property type="match status" value="1"/>
</dbReference>
<protein>
    <submittedName>
        <fullName evidence="6">S9 family peptidase</fullName>
    </submittedName>
</protein>
<dbReference type="Gene3D" id="2.120.10.60">
    <property type="entry name" value="Tricorn protease N-terminal domain"/>
    <property type="match status" value="1"/>
</dbReference>
<dbReference type="Gene3D" id="2.120.10.30">
    <property type="entry name" value="TolB, C-terminal domain"/>
    <property type="match status" value="2"/>
</dbReference>
<evidence type="ECO:0000313" key="7">
    <source>
        <dbReference type="Proteomes" id="UP000541857"/>
    </source>
</evidence>
<organism evidence="6 7">
    <name type="scientific">Gelidibacter maritimus</name>
    <dbReference type="NCBI Taxonomy" id="2761487"/>
    <lineage>
        <taxon>Bacteria</taxon>
        <taxon>Pseudomonadati</taxon>
        <taxon>Bacteroidota</taxon>
        <taxon>Flavobacteriia</taxon>
        <taxon>Flavobacteriales</taxon>
        <taxon>Flavobacteriaceae</taxon>
        <taxon>Gelidibacter</taxon>
    </lineage>
</organism>
<dbReference type="SUPFAM" id="SSF82171">
    <property type="entry name" value="DPP6 N-terminal domain-like"/>
    <property type="match status" value="1"/>
</dbReference>
<dbReference type="AlphaFoldDB" id="A0A7W2R3M7"/>
<dbReference type="EMBL" id="JACGLT010000006">
    <property type="protein sequence ID" value="MBA6153012.1"/>
    <property type="molecule type" value="Genomic_DNA"/>
</dbReference>
<keyword evidence="4" id="KW-0720">Serine protease</keyword>
<dbReference type="InterPro" id="IPR011042">
    <property type="entry name" value="6-blade_b-propeller_TolB-like"/>
</dbReference>
<evidence type="ECO:0000256" key="1">
    <source>
        <dbReference type="ARBA" id="ARBA00010040"/>
    </source>
</evidence>
<proteinExistence type="inferred from homology"/>
<accession>A0A7W2R3M7</accession>
<feature type="domain" description="Peptidase S9 prolyl oligopeptidase catalytic" evidence="5">
    <location>
        <begin position="465"/>
        <end position="671"/>
    </location>
</feature>